<evidence type="ECO:0000256" key="3">
    <source>
        <dbReference type="ARBA" id="ARBA00005189"/>
    </source>
</evidence>
<dbReference type="GO" id="GO:0006659">
    <property type="term" value="P:phosphatidylserine biosynthetic process"/>
    <property type="evidence" value="ECO:0007669"/>
    <property type="project" value="UniProtKB-UniRule"/>
</dbReference>
<keyword evidence="8 12" id="KW-1133">Transmembrane helix</keyword>
<proteinExistence type="inferred from homology"/>
<evidence type="ECO:0000256" key="7">
    <source>
        <dbReference type="ARBA" id="ARBA00022824"/>
    </source>
</evidence>
<evidence type="ECO:0000313" key="13">
    <source>
        <dbReference type="EMBL" id="CAD7651325.1"/>
    </source>
</evidence>
<accession>A0A7R9QME9</accession>
<comment type="pathway">
    <text evidence="3">Lipid metabolism.</text>
</comment>
<evidence type="ECO:0000256" key="1">
    <source>
        <dbReference type="ARBA" id="ARBA00004477"/>
    </source>
</evidence>
<feature type="transmembrane region" description="Helical" evidence="12">
    <location>
        <begin position="41"/>
        <end position="60"/>
    </location>
</feature>
<dbReference type="EMBL" id="OC911569">
    <property type="protein sequence ID" value="CAD7651325.1"/>
    <property type="molecule type" value="Genomic_DNA"/>
</dbReference>
<dbReference type="PANTHER" id="PTHR15362">
    <property type="entry name" value="PHOSPHATIDYLINOSITOL SYNTHASE"/>
    <property type="match status" value="1"/>
</dbReference>
<feature type="non-terminal residue" evidence="13">
    <location>
        <position position="134"/>
    </location>
</feature>
<keyword evidence="14" id="KW-1185">Reference proteome</keyword>
<keyword evidence="7 12" id="KW-0256">Endoplasmic reticulum</keyword>
<comment type="function">
    <text evidence="12">Catalyzes a base-exchange reaction in which the polar head group of phosphatidylethanolamine (PE) is replaced by L-serine.</text>
</comment>
<keyword evidence="9 12" id="KW-0443">Lipid metabolism</keyword>
<evidence type="ECO:0000256" key="5">
    <source>
        <dbReference type="ARBA" id="ARBA00022679"/>
    </source>
</evidence>
<keyword evidence="10 12" id="KW-0472">Membrane</keyword>
<comment type="pathway">
    <text evidence="2 12">Phospholipid metabolism; phosphatidylserine biosynthesis.</text>
</comment>
<gene>
    <name evidence="13" type="ORF">OSB1V03_LOCUS23301</name>
</gene>
<keyword evidence="5 12" id="KW-0808">Transferase</keyword>
<dbReference type="GO" id="GO:0106245">
    <property type="term" value="F:L-serine-phosphatidylethanolamine phosphatidyltransferase activity"/>
    <property type="evidence" value="ECO:0007669"/>
    <property type="project" value="UniProtKB-UniRule"/>
</dbReference>
<dbReference type="Proteomes" id="UP000759131">
    <property type="component" value="Unassembled WGS sequence"/>
</dbReference>
<dbReference type="OrthoDB" id="10265393at2759"/>
<evidence type="ECO:0000256" key="4">
    <source>
        <dbReference type="ARBA" id="ARBA00008671"/>
    </source>
</evidence>
<keyword evidence="12" id="KW-0444">Lipid biosynthesis</keyword>
<dbReference type="GO" id="GO:0005789">
    <property type="term" value="C:endoplasmic reticulum membrane"/>
    <property type="evidence" value="ECO:0007669"/>
    <property type="project" value="UniProtKB-SubCell"/>
</dbReference>
<evidence type="ECO:0000256" key="8">
    <source>
        <dbReference type="ARBA" id="ARBA00022989"/>
    </source>
</evidence>
<dbReference type="InterPro" id="IPR004277">
    <property type="entry name" value="PSS"/>
</dbReference>
<sequence>MKAVLVRHYGICWTISFTWEITEMAFAHLLPNFAECWWDSIVLDVIVCNGLGITVGMWICHKLEMRTYKWESIKYVFPLLYLFAIGYSVDIIEDKASIATVHARRVDSCALVRPVPHLCPILGGHTTGHILAVD</sequence>
<dbReference type="AlphaFoldDB" id="A0A7R9QME9"/>
<dbReference type="EC" id="2.7.8.29" evidence="12"/>
<keyword evidence="12" id="KW-0594">Phospholipid biosynthesis</keyword>
<evidence type="ECO:0000313" key="14">
    <source>
        <dbReference type="Proteomes" id="UP000759131"/>
    </source>
</evidence>
<evidence type="ECO:0000256" key="11">
    <source>
        <dbReference type="ARBA" id="ARBA00023264"/>
    </source>
</evidence>
<evidence type="ECO:0000256" key="6">
    <source>
        <dbReference type="ARBA" id="ARBA00022692"/>
    </source>
</evidence>
<comment type="subcellular location">
    <subcellularLocation>
        <location evidence="1 12">Endoplasmic reticulum membrane</location>
        <topology evidence="1 12">Multi-pass membrane protein</topology>
    </subcellularLocation>
</comment>
<evidence type="ECO:0000256" key="2">
    <source>
        <dbReference type="ARBA" id="ARBA00004916"/>
    </source>
</evidence>
<reference evidence="13" key="1">
    <citation type="submission" date="2020-11" db="EMBL/GenBank/DDBJ databases">
        <authorList>
            <person name="Tran Van P."/>
        </authorList>
    </citation>
    <scope>NUCLEOTIDE SEQUENCE</scope>
</reference>
<dbReference type="UniPathway" id="UPA00948"/>
<comment type="caution">
    <text evidence="12">Lacks conserved residue(s) required for the propagation of feature annotation.</text>
</comment>
<evidence type="ECO:0000256" key="9">
    <source>
        <dbReference type="ARBA" id="ARBA00023098"/>
    </source>
</evidence>
<comment type="similarity">
    <text evidence="4 12">Belongs to the phosphatidyl serine synthase family.</text>
</comment>
<dbReference type="PANTHER" id="PTHR15362:SF15">
    <property type="entry name" value="PHOSPHATIDYLSERINE SYNTHASE 1"/>
    <property type="match status" value="1"/>
</dbReference>
<evidence type="ECO:0000256" key="12">
    <source>
        <dbReference type="RuleBase" id="RU368094"/>
    </source>
</evidence>
<dbReference type="EMBL" id="CAJPIZ010056994">
    <property type="protein sequence ID" value="CAG2123356.1"/>
    <property type="molecule type" value="Genomic_DNA"/>
</dbReference>
<name>A0A7R9QME9_9ACAR</name>
<dbReference type="Pfam" id="PF03034">
    <property type="entry name" value="PSS"/>
    <property type="match status" value="1"/>
</dbReference>
<keyword evidence="11 12" id="KW-1208">Phospholipid metabolism</keyword>
<protein>
    <recommendedName>
        <fullName evidence="12">Phosphatidylserine synthase</fullName>
        <ecNumber evidence="12">2.7.8.29</ecNumber>
    </recommendedName>
    <alternativeName>
        <fullName evidence="12">Serine-exchange enzyme</fullName>
    </alternativeName>
</protein>
<comment type="catalytic activity">
    <reaction evidence="12">
        <text>a 1,2-diacyl-sn-glycero-3-phosphoethanolamine + L-serine = a 1,2-diacyl-sn-glycero-3-phospho-L-serine + ethanolamine</text>
        <dbReference type="Rhea" id="RHEA:27606"/>
        <dbReference type="ChEBI" id="CHEBI:33384"/>
        <dbReference type="ChEBI" id="CHEBI:57262"/>
        <dbReference type="ChEBI" id="CHEBI:57603"/>
        <dbReference type="ChEBI" id="CHEBI:64612"/>
        <dbReference type="EC" id="2.7.8.29"/>
    </reaction>
</comment>
<evidence type="ECO:0000256" key="10">
    <source>
        <dbReference type="ARBA" id="ARBA00023136"/>
    </source>
</evidence>
<organism evidence="13">
    <name type="scientific">Medioppia subpectinata</name>
    <dbReference type="NCBI Taxonomy" id="1979941"/>
    <lineage>
        <taxon>Eukaryota</taxon>
        <taxon>Metazoa</taxon>
        <taxon>Ecdysozoa</taxon>
        <taxon>Arthropoda</taxon>
        <taxon>Chelicerata</taxon>
        <taxon>Arachnida</taxon>
        <taxon>Acari</taxon>
        <taxon>Acariformes</taxon>
        <taxon>Sarcoptiformes</taxon>
        <taxon>Oribatida</taxon>
        <taxon>Brachypylina</taxon>
        <taxon>Oppioidea</taxon>
        <taxon>Oppiidae</taxon>
        <taxon>Medioppia</taxon>
    </lineage>
</organism>
<keyword evidence="6 12" id="KW-0812">Transmembrane</keyword>